<keyword evidence="2" id="KW-1185">Reference proteome</keyword>
<sequence>MTQCVLSQDKNNARLVTVVLWRSRENDHSNRTSVVRTTALPTGLGPVKFTVYDRQNAQRRSLSEKVGKKSLLWRSSLSVMIATTGGGKIDLDDWQCSLFDLTGFVSKDSPHPIAQGSFGDVWKCTYTASNRQGLEIAVKSIRVDVAGDDF</sequence>
<name>A0A9P7JNL2_9AGAM</name>
<dbReference type="AlphaFoldDB" id="A0A9P7JNL2"/>
<dbReference type="GeneID" id="64696552"/>
<proteinExistence type="predicted"/>
<dbReference type="Proteomes" id="UP000823399">
    <property type="component" value="Unassembled WGS sequence"/>
</dbReference>
<organism evidence="1 2">
    <name type="scientific">Suillus discolor</name>
    <dbReference type="NCBI Taxonomy" id="1912936"/>
    <lineage>
        <taxon>Eukaryota</taxon>
        <taxon>Fungi</taxon>
        <taxon>Dikarya</taxon>
        <taxon>Basidiomycota</taxon>
        <taxon>Agaricomycotina</taxon>
        <taxon>Agaricomycetes</taxon>
        <taxon>Agaricomycetidae</taxon>
        <taxon>Boletales</taxon>
        <taxon>Suillineae</taxon>
        <taxon>Suillaceae</taxon>
        <taxon>Suillus</taxon>
    </lineage>
</organism>
<accession>A0A9P7JNL2</accession>
<comment type="caution">
    <text evidence="1">The sequence shown here is derived from an EMBL/GenBank/DDBJ whole genome shotgun (WGS) entry which is preliminary data.</text>
</comment>
<reference evidence="1" key="1">
    <citation type="journal article" date="2020" name="New Phytol.">
        <title>Comparative genomics reveals dynamic genome evolution in host specialist ectomycorrhizal fungi.</title>
        <authorList>
            <person name="Lofgren L.A."/>
            <person name="Nguyen N.H."/>
            <person name="Vilgalys R."/>
            <person name="Ruytinx J."/>
            <person name="Liao H.L."/>
            <person name="Branco S."/>
            <person name="Kuo A."/>
            <person name="LaButti K."/>
            <person name="Lipzen A."/>
            <person name="Andreopoulos W."/>
            <person name="Pangilinan J."/>
            <person name="Riley R."/>
            <person name="Hundley H."/>
            <person name="Na H."/>
            <person name="Barry K."/>
            <person name="Grigoriev I.V."/>
            <person name="Stajich J.E."/>
            <person name="Kennedy P.G."/>
        </authorList>
    </citation>
    <scope>NUCLEOTIDE SEQUENCE</scope>
    <source>
        <strain evidence="1">FC423</strain>
    </source>
</reference>
<protein>
    <submittedName>
        <fullName evidence="1">Uncharacterized protein</fullName>
    </submittedName>
</protein>
<dbReference type="RefSeq" id="XP_041286991.1">
    <property type="nucleotide sequence ID" value="XM_041434293.1"/>
</dbReference>
<dbReference type="EMBL" id="JABBWM010000088">
    <property type="protein sequence ID" value="KAG2092816.1"/>
    <property type="molecule type" value="Genomic_DNA"/>
</dbReference>
<evidence type="ECO:0000313" key="1">
    <source>
        <dbReference type="EMBL" id="KAG2092816.1"/>
    </source>
</evidence>
<dbReference type="OrthoDB" id="2681376at2759"/>
<gene>
    <name evidence="1" type="ORF">F5147DRAFT_657594</name>
</gene>
<evidence type="ECO:0000313" key="2">
    <source>
        <dbReference type="Proteomes" id="UP000823399"/>
    </source>
</evidence>